<feature type="transmembrane region" description="Helical" evidence="1">
    <location>
        <begin position="311"/>
        <end position="333"/>
    </location>
</feature>
<dbReference type="KEGG" id="bths:CNY62_04490"/>
<evidence type="ECO:0000313" key="4">
    <source>
        <dbReference type="EMBL" id="ATF25708.1"/>
    </source>
</evidence>
<dbReference type="STRING" id="2756.BFR44_07375"/>
<accession>A0A1D2K991</accession>
<protein>
    <submittedName>
        <fullName evidence="4">Cell wall anchor protein</fullName>
    </submittedName>
</protein>
<keyword evidence="1" id="KW-1133">Transmembrane helix</keyword>
<dbReference type="AlphaFoldDB" id="A0A1D2K991"/>
<dbReference type="Proteomes" id="UP000243591">
    <property type="component" value="Chromosome"/>
</dbReference>
<dbReference type="Pfam" id="PF11797">
    <property type="entry name" value="WxLIP_HBD"/>
    <property type="match status" value="1"/>
</dbReference>
<dbReference type="Pfam" id="PF06030">
    <property type="entry name" value="WxLIP_PGBD"/>
    <property type="match status" value="1"/>
</dbReference>
<feature type="domain" description="WxL Interacting Protein peptidoglycan binding" evidence="2">
    <location>
        <begin position="33"/>
        <end position="151"/>
    </location>
</feature>
<sequence length="347" mass="39069">MSLRKNILVMTTLVMMVLQLILILPVSASEFNFAVVPQKPGNQIDLKKGYFDLKMTPGQEQQLSVALTNSTNKAVSIHPKIAMTTTNDSGVVDYSPSKKKADETLKYNIEDIVTTEKKVIIEADSTYVLKLMVKMPKESFKGSITGGLSLQEDEPEKKVDTQTSGMAIDNRYAYVVGLSLREDLKPVKPELKLNKVGPAQRNFRNVITANLQNTEATYVNQLKVDAKIMRKNDTEVLYESKKDMMQMAPNTNFNYPIALGTGEKLKPGKYTLDISAASYKNKWHWKEDFTITDDEASALNAKDVTIEDNNIWLYIISGLVLLLIVLLIIWLIVVKKKKNRAEENEND</sequence>
<name>A0A1D2K991_BROTH</name>
<dbReference type="InterPro" id="IPR021759">
    <property type="entry name" value="WxLIP_HBD"/>
</dbReference>
<evidence type="ECO:0000256" key="1">
    <source>
        <dbReference type="SAM" id="Phobius"/>
    </source>
</evidence>
<dbReference type="InterPro" id="IPR010317">
    <property type="entry name" value="WxLIP_PGBD"/>
</dbReference>
<organism evidence="4 5">
    <name type="scientific">Brochothrix thermosphacta</name>
    <name type="common">Microbacterium thermosphactum</name>
    <dbReference type="NCBI Taxonomy" id="2756"/>
    <lineage>
        <taxon>Bacteria</taxon>
        <taxon>Bacillati</taxon>
        <taxon>Bacillota</taxon>
        <taxon>Bacilli</taxon>
        <taxon>Bacillales</taxon>
        <taxon>Listeriaceae</taxon>
        <taxon>Brochothrix</taxon>
    </lineage>
</organism>
<proteinExistence type="predicted"/>
<dbReference type="RefSeq" id="WP_036027381.1">
    <property type="nucleotide sequence ID" value="NZ_CBCPIX010000006.1"/>
</dbReference>
<dbReference type="EMBL" id="CP023483">
    <property type="protein sequence ID" value="ATF25708.1"/>
    <property type="molecule type" value="Genomic_DNA"/>
</dbReference>
<gene>
    <name evidence="4" type="ORF">CNY62_04490</name>
</gene>
<feature type="domain" description="WxL Interacting Protein host binding" evidence="3">
    <location>
        <begin position="164"/>
        <end position="300"/>
    </location>
</feature>
<evidence type="ECO:0000259" key="3">
    <source>
        <dbReference type="Pfam" id="PF11797"/>
    </source>
</evidence>
<evidence type="ECO:0000259" key="2">
    <source>
        <dbReference type="Pfam" id="PF06030"/>
    </source>
</evidence>
<dbReference type="OrthoDB" id="2148359at2"/>
<evidence type="ECO:0000313" key="5">
    <source>
        <dbReference type="Proteomes" id="UP000243591"/>
    </source>
</evidence>
<keyword evidence="5" id="KW-1185">Reference proteome</keyword>
<reference evidence="4 5" key="1">
    <citation type="submission" date="2017-09" db="EMBL/GenBank/DDBJ databases">
        <title>Complete Genome Sequences of Two Strains of the Meat Spoilage Bacterium Brochothrix thermosphacta Isolated from Ground Chicken.</title>
        <authorList>
            <person name="Paoli G.C."/>
            <person name="Wijey C."/>
            <person name="Chen C.-Y."/>
            <person name="Nguyen L."/>
            <person name="Yan X."/>
            <person name="Irwin P.L."/>
        </authorList>
    </citation>
    <scope>NUCLEOTIDE SEQUENCE [LARGE SCALE GENOMIC DNA]</scope>
    <source>
        <strain evidence="4 5">BI</strain>
    </source>
</reference>
<keyword evidence="1" id="KW-0812">Transmembrane</keyword>
<keyword evidence="1" id="KW-0472">Membrane</keyword>